<dbReference type="SUPFAM" id="SSF47459">
    <property type="entry name" value="HLH, helix-loop-helix DNA-binding domain"/>
    <property type="match status" value="1"/>
</dbReference>
<name>A0A5N5NPZ9_9ROSI</name>
<organism evidence="8 9">
    <name type="scientific">Salix brachista</name>
    <dbReference type="NCBI Taxonomy" id="2182728"/>
    <lineage>
        <taxon>Eukaryota</taxon>
        <taxon>Viridiplantae</taxon>
        <taxon>Streptophyta</taxon>
        <taxon>Embryophyta</taxon>
        <taxon>Tracheophyta</taxon>
        <taxon>Spermatophyta</taxon>
        <taxon>Magnoliopsida</taxon>
        <taxon>eudicotyledons</taxon>
        <taxon>Gunneridae</taxon>
        <taxon>Pentapetalae</taxon>
        <taxon>rosids</taxon>
        <taxon>fabids</taxon>
        <taxon>Malpighiales</taxon>
        <taxon>Salicaceae</taxon>
        <taxon>Saliceae</taxon>
        <taxon>Salix</taxon>
    </lineage>
</organism>
<accession>A0A5N5NPZ9</accession>
<dbReference type="Proteomes" id="UP000326939">
    <property type="component" value="Chromosome 2"/>
</dbReference>
<keyword evidence="2" id="KW-0805">Transcription regulation</keyword>
<dbReference type="SMART" id="SM00353">
    <property type="entry name" value="HLH"/>
    <property type="match status" value="1"/>
</dbReference>
<dbReference type="InterPro" id="IPR011598">
    <property type="entry name" value="bHLH_dom"/>
</dbReference>
<sequence>MYQQPSSSSSSPQKPAVPGGLTRYGSAPGSFLTRAVDSVIGVDRELSGLGSTSLVGSRQYFSGDSSSVTSESTCKVNSSSCDPKAPKSGGSLQRSYGLNEVEHGAGSLVRQRSSPAGFLSHLTTENGGCWTACKSGLQELCCGTIKVVLIKMVLPSISKISVWGSESGDGYVCLLCIKKEHGGFSITRGSGGYNVHSGPGGGHSVSRLKPQLSFTRQESLSQISEVSENVVEGIGSDNNHQNCSHSYSAAGFGMESWDNANSIVFSGPPSKQARNGDGDIYSCFNGLETQFSLPQTSLEIETVEKLLHIPEDSVPCKIRAKRGFATHPRSIAERERRTRISGKLKKLQDLVPNMDKQTSYADMLDFAVQHIKGLQNEVEVKTPQRNGKLYLWMRTINPMILANNGDLERWAIFCFLCEKSSLHGKPTESCMLY</sequence>
<feature type="region of interest" description="Disordered" evidence="6">
    <location>
        <begin position="1"/>
        <end position="24"/>
    </location>
</feature>
<evidence type="ECO:0000259" key="7">
    <source>
        <dbReference type="PROSITE" id="PS50888"/>
    </source>
</evidence>
<gene>
    <name evidence="8" type="ORF">DKX38_003458</name>
</gene>
<dbReference type="GO" id="GO:0046983">
    <property type="term" value="F:protein dimerization activity"/>
    <property type="evidence" value="ECO:0007669"/>
    <property type="project" value="InterPro"/>
</dbReference>
<evidence type="ECO:0000313" key="9">
    <source>
        <dbReference type="Proteomes" id="UP000326939"/>
    </source>
</evidence>
<evidence type="ECO:0000256" key="1">
    <source>
        <dbReference type="ARBA" id="ARBA00004123"/>
    </source>
</evidence>
<dbReference type="AlphaFoldDB" id="A0A5N5NPZ9"/>
<protein>
    <recommendedName>
        <fullName evidence="7">BHLH domain-containing protein</fullName>
    </recommendedName>
</protein>
<dbReference type="InterPro" id="IPR045843">
    <property type="entry name" value="IND-like"/>
</dbReference>
<dbReference type="PANTHER" id="PTHR16223:SF177">
    <property type="entry name" value="TRANSCRIPTION FACTOR BHLH129"/>
    <property type="match status" value="1"/>
</dbReference>
<dbReference type="Gene3D" id="4.10.280.10">
    <property type="entry name" value="Helix-loop-helix DNA-binding domain"/>
    <property type="match status" value="1"/>
</dbReference>
<dbReference type="GO" id="GO:0005634">
    <property type="term" value="C:nucleus"/>
    <property type="evidence" value="ECO:0007669"/>
    <property type="project" value="UniProtKB-SubCell"/>
</dbReference>
<evidence type="ECO:0000256" key="3">
    <source>
        <dbReference type="ARBA" id="ARBA00023125"/>
    </source>
</evidence>
<keyword evidence="9" id="KW-1185">Reference proteome</keyword>
<keyword evidence="4" id="KW-0804">Transcription</keyword>
<dbReference type="PROSITE" id="PS50888">
    <property type="entry name" value="BHLH"/>
    <property type="match status" value="1"/>
</dbReference>
<dbReference type="GO" id="GO:0000981">
    <property type="term" value="F:DNA-binding transcription factor activity, RNA polymerase II-specific"/>
    <property type="evidence" value="ECO:0007669"/>
    <property type="project" value="TreeGrafter"/>
</dbReference>
<dbReference type="InterPro" id="IPR036638">
    <property type="entry name" value="HLH_DNA-bd_sf"/>
</dbReference>
<dbReference type="PANTHER" id="PTHR16223">
    <property type="entry name" value="TRANSCRIPTION FACTOR BHLH83-RELATED"/>
    <property type="match status" value="1"/>
</dbReference>
<dbReference type="GO" id="GO:0000978">
    <property type="term" value="F:RNA polymerase II cis-regulatory region sequence-specific DNA binding"/>
    <property type="evidence" value="ECO:0007669"/>
    <property type="project" value="TreeGrafter"/>
</dbReference>
<dbReference type="Pfam" id="PF00010">
    <property type="entry name" value="HLH"/>
    <property type="match status" value="1"/>
</dbReference>
<comment type="caution">
    <text evidence="8">The sequence shown here is derived from an EMBL/GenBank/DDBJ whole genome shotgun (WGS) entry which is preliminary data.</text>
</comment>
<evidence type="ECO:0000256" key="4">
    <source>
        <dbReference type="ARBA" id="ARBA00023163"/>
    </source>
</evidence>
<evidence type="ECO:0000313" key="8">
    <source>
        <dbReference type="EMBL" id="KAB5569665.1"/>
    </source>
</evidence>
<keyword evidence="3" id="KW-0238">DNA-binding</keyword>
<keyword evidence="5" id="KW-0539">Nucleus</keyword>
<reference evidence="9" key="1">
    <citation type="journal article" date="2019" name="Gigascience">
        <title>De novo genome assembly of the endangered Acer yangbiense, a plant species with extremely small populations endemic to Yunnan Province, China.</title>
        <authorList>
            <person name="Yang J."/>
            <person name="Wariss H.M."/>
            <person name="Tao L."/>
            <person name="Zhang R."/>
            <person name="Yun Q."/>
            <person name="Hollingsworth P."/>
            <person name="Dao Z."/>
            <person name="Luo G."/>
            <person name="Guo H."/>
            <person name="Ma Y."/>
            <person name="Sun W."/>
        </authorList>
    </citation>
    <scope>NUCLEOTIDE SEQUENCE [LARGE SCALE GENOMIC DNA]</scope>
    <source>
        <strain evidence="9">cv. br00</strain>
    </source>
</reference>
<feature type="compositionally biased region" description="Low complexity" evidence="6">
    <location>
        <begin position="1"/>
        <end position="13"/>
    </location>
</feature>
<feature type="domain" description="BHLH" evidence="7">
    <location>
        <begin position="324"/>
        <end position="374"/>
    </location>
</feature>
<evidence type="ECO:0000256" key="6">
    <source>
        <dbReference type="SAM" id="MobiDB-lite"/>
    </source>
</evidence>
<evidence type="ECO:0000256" key="5">
    <source>
        <dbReference type="ARBA" id="ARBA00023242"/>
    </source>
</evidence>
<evidence type="ECO:0000256" key="2">
    <source>
        <dbReference type="ARBA" id="ARBA00023015"/>
    </source>
</evidence>
<dbReference type="EMBL" id="VDCV01000002">
    <property type="protein sequence ID" value="KAB5569665.1"/>
    <property type="molecule type" value="Genomic_DNA"/>
</dbReference>
<proteinExistence type="predicted"/>
<comment type="subcellular location">
    <subcellularLocation>
        <location evidence="1">Nucleus</location>
    </subcellularLocation>
</comment>